<organism evidence="2 3">
    <name type="scientific">Carboxylicivirga mesophila</name>
    <dbReference type="NCBI Taxonomy" id="1166478"/>
    <lineage>
        <taxon>Bacteria</taxon>
        <taxon>Pseudomonadati</taxon>
        <taxon>Bacteroidota</taxon>
        <taxon>Bacteroidia</taxon>
        <taxon>Marinilabiliales</taxon>
        <taxon>Marinilabiliaceae</taxon>
        <taxon>Carboxylicivirga</taxon>
    </lineage>
</organism>
<protein>
    <submittedName>
        <fullName evidence="2">Uncharacterized protein</fullName>
    </submittedName>
</protein>
<reference evidence="2 3" key="1">
    <citation type="journal article" date="2014" name="Int. J. Syst. Evol. Microbiol.">
        <title>Carboxylicivirga gen. nov. in the family Marinilabiliaceae with two novel species, Carboxylicivirga mesophila sp. nov. and Carboxylicivirga taeanensis sp. nov., and reclassification of Cytophaga fermentans as Saccharicrinis fermentans gen. nov., comb. nov.</title>
        <authorList>
            <person name="Yang S.H."/>
            <person name="Seo H.S."/>
            <person name="Woo J.H."/>
            <person name="Oh H.M."/>
            <person name="Jang H."/>
            <person name="Lee J.H."/>
            <person name="Kim S.J."/>
            <person name="Kwon K.K."/>
        </authorList>
    </citation>
    <scope>NUCLEOTIDE SEQUENCE [LARGE SCALE GENOMIC DNA]</scope>
    <source>
        <strain evidence="2 3">JCM 18290</strain>
    </source>
</reference>
<evidence type="ECO:0000313" key="3">
    <source>
        <dbReference type="Proteomes" id="UP000721861"/>
    </source>
</evidence>
<accession>A0ABS5KDY7</accession>
<dbReference type="RefSeq" id="WP_212230228.1">
    <property type="nucleotide sequence ID" value="NZ_JAGUCN010000023.1"/>
</dbReference>
<keyword evidence="3" id="KW-1185">Reference proteome</keyword>
<proteinExistence type="predicted"/>
<dbReference type="EMBL" id="JAGUCN010000023">
    <property type="protein sequence ID" value="MBS2213191.1"/>
    <property type="molecule type" value="Genomic_DNA"/>
</dbReference>
<feature type="signal peptide" evidence="1">
    <location>
        <begin position="1"/>
        <end position="27"/>
    </location>
</feature>
<evidence type="ECO:0000256" key="1">
    <source>
        <dbReference type="SAM" id="SignalP"/>
    </source>
</evidence>
<keyword evidence="1" id="KW-0732">Signal</keyword>
<feature type="chain" id="PRO_5045206167" evidence="1">
    <location>
        <begin position="28"/>
        <end position="418"/>
    </location>
</feature>
<evidence type="ECO:0000313" key="2">
    <source>
        <dbReference type="EMBL" id="MBS2213191.1"/>
    </source>
</evidence>
<dbReference type="Proteomes" id="UP000721861">
    <property type="component" value="Unassembled WGS sequence"/>
</dbReference>
<sequence>MLRFKRVVLSIALLCVNCVLISSQHNSSERIQQITNWVNINQKQIYDIWQRPLGQYVVYADRQSRAVFSTWQIDSSYIRVSNGLFEGVLADSVIIANTDIVLNEMPAALVALPVPDDFERALLLVLHESFHSIQDSIFKTRGCNNSHLNEPEACALLKTECHYLANALASTNNQRDSLLCQALACRFHRMNLYSDYTDDEAAFELTEGLAEYTAIKAVYISKSNSMAYIREKSDALLDAKSIHRRFGYVTGLIYALLLDSYVPGWKLCLNSDSNMAIMLKESICADNRLTIDVCSDSVFTHYYNQELLRQQQIQHFNDSVKTVFANTPSYIVPLSSNRQFGFSPNHMFNIPDFGIFFPFMELTDQWGKIVVKPGGGVLLIEGNKKAKVLMKDNYIEMKIDGDWKWQKILAGMQLVKAR</sequence>
<comment type="caution">
    <text evidence="2">The sequence shown here is derived from an EMBL/GenBank/DDBJ whole genome shotgun (WGS) entry which is preliminary data.</text>
</comment>
<gene>
    <name evidence="2" type="ORF">KEM09_17390</name>
</gene>
<name>A0ABS5KDY7_9BACT</name>